<keyword evidence="3 13" id="KW-0004">4Fe-4S</keyword>
<evidence type="ECO:0000259" key="15">
    <source>
        <dbReference type="PROSITE" id="PS51669"/>
    </source>
</evidence>
<evidence type="ECO:0000256" key="6">
    <source>
        <dbReference type="ARBA" id="ARBA00022723"/>
    </source>
</evidence>
<keyword evidence="6 13" id="KW-0479">Metal-binding</keyword>
<dbReference type="InterPro" id="IPR050123">
    <property type="entry name" value="Prok_molybdopt-oxidoreductase"/>
</dbReference>
<dbReference type="SMART" id="SM00926">
    <property type="entry name" value="Molybdop_Fe4S4"/>
    <property type="match status" value="1"/>
</dbReference>
<dbReference type="PROSITE" id="PS51669">
    <property type="entry name" value="4FE4S_MOW_BIS_MGD"/>
    <property type="match status" value="1"/>
</dbReference>
<evidence type="ECO:0000256" key="1">
    <source>
        <dbReference type="ARBA" id="ARBA00001966"/>
    </source>
</evidence>
<dbReference type="InterPro" id="IPR054351">
    <property type="entry name" value="NADH_UbQ_OxRdtase_ferredoxin"/>
</dbReference>
<dbReference type="InterPro" id="IPR019574">
    <property type="entry name" value="NADH_UbQ_OxRdtase_Gsu_4Fe4S-bd"/>
</dbReference>
<dbReference type="RefSeq" id="WP_319615812.1">
    <property type="nucleotide sequence ID" value="NZ_JAWXYB010000018.1"/>
</dbReference>
<evidence type="ECO:0000256" key="11">
    <source>
        <dbReference type="ARBA" id="ARBA00023075"/>
    </source>
</evidence>
<dbReference type="SUPFAM" id="SSF50692">
    <property type="entry name" value="ADC-like"/>
    <property type="match status" value="1"/>
</dbReference>
<feature type="domain" description="4Fe-4S His(Cys)3-ligated-type" evidence="16">
    <location>
        <begin position="87"/>
        <end position="126"/>
    </location>
</feature>
<dbReference type="CDD" id="cd00207">
    <property type="entry name" value="fer2"/>
    <property type="match status" value="1"/>
</dbReference>
<dbReference type="Pfam" id="PF22117">
    <property type="entry name" value="Fer4_Nqo3"/>
    <property type="match status" value="1"/>
</dbReference>
<dbReference type="GO" id="GO:0016020">
    <property type="term" value="C:membrane"/>
    <property type="evidence" value="ECO:0007669"/>
    <property type="project" value="InterPro"/>
</dbReference>
<evidence type="ECO:0000256" key="3">
    <source>
        <dbReference type="ARBA" id="ARBA00022485"/>
    </source>
</evidence>
<dbReference type="InterPro" id="IPR010228">
    <property type="entry name" value="NADH_UbQ_OxRdtase_Gsu"/>
</dbReference>
<dbReference type="SUPFAM" id="SSF53706">
    <property type="entry name" value="Formate dehydrogenase/DMSO reductase, domains 1-3"/>
    <property type="match status" value="1"/>
</dbReference>
<dbReference type="SUPFAM" id="SSF54862">
    <property type="entry name" value="4Fe-4S ferredoxins"/>
    <property type="match status" value="1"/>
</dbReference>
<dbReference type="NCBIfam" id="TIGR01973">
    <property type="entry name" value="NuoG"/>
    <property type="match status" value="1"/>
</dbReference>
<dbReference type="InterPro" id="IPR001041">
    <property type="entry name" value="2Fe-2S_ferredoxin-type"/>
</dbReference>
<keyword evidence="5 13" id="KW-0874">Quinone</keyword>
<keyword evidence="18" id="KW-1185">Reference proteome</keyword>
<sequence>MDLNHLDITVDNLTITARPGQNILEACLSAQKDIPYFCWHPALGSVGSCRQCAVKVFNGPDDHTGQIVMACMTPVTPGLRMSIADPAAAAFRDRVIEFVLTNHPHDCPVCEVGGECHLQDMTVLAKHTDRRYRFTKRTHLNQNLGPFIRHEMNRCIGCYRCVRFYRDYAGGTDFGVFGANRNVYFGRAESGTLENEFAGNLVEVCPTGVFVDKPFSARFRRKWDMRATPSICPHCAVGCNVTVQEREGEFRRVTNRYNATLNGYFLCDRGRFGTGFLESAARLRTSKQRTGDTARSDIDADTARNALATLLRAGDAIGIGSPRASLEANFALRALVGPDRFFAGVSDHDAAIAATAAALMRDHHIPIATIADAEAADTALILGDDPSDIAPILALSLRQMAQRADRATLDARQIPDWNDTPARIAAEGHRVPLLIATPLATRLDGIAHEATRMAPAPLTALACAIAHRLDGAAPLTTTPEHSENPSARASDIAAVLGRASAPVIVVGGAACGPDLILAAANIVIALRRTGAAARLAILLPEANSLGLALLDAKPLAAALDLLAAGHAKRVIVLENDLHRRADEATLDRAFAGVETLCALDHIETATTENADIAIATGSFAESDITFVNLEGRMQRGHKAIFSNTTAPQSWHVLRDAGIASGRFSADRWHDHAALIGAMAAELPVLAAIETVWPATRSGDMQRQATLPHRYSGRTAVNAGLDVREPKPHAHPDSPLGTTMEGPPLHAGSPIVPYFWSPGWNSAQAVNKFQTEIGGDLVAGGRGALMFGGSAGRSTYATLAAPPRAAGAPLFLPLARVFGSDELSALAPAVTARMAPPDLVIGPDDAAQFGLTAGSVVDCTIGGTTVTRLVTIASGQPAGLIGIATGFPGEPALHLPGTGTFSAGDRS</sequence>
<evidence type="ECO:0000256" key="2">
    <source>
        <dbReference type="ARBA" id="ARBA00005404"/>
    </source>
</evidence>
<dbReference type="SUPFAM" id="SSF54292">
    <property type="entry name" value="2Fe-2S ferredoxin-like"/>
    <property type="match status" value="1"/>
</dbReference>
<dbReference type="PANTHER" id="PTHR43105:SF10">
    <property type="entry name" value="NADH-QUINONE OXIDOREDUCTASE SUBUNIT G"/>
    <property type="match status" value="1"/>
</dbReference>
<evidence type="ECO:0000313" key="18">
    <source>
        <dbReference type="Proteomes" id="UP001279553"/>
    </source>
</evidence>
<dbReference type="Gene3D" id="3.10.20.740">
    <property type="match status" value="1"/>
</dbReference>
<comment type="caution">
    <text evidence="17">The sequence shown here is derived from an EMBL/GenBank/DDBJ whole genome shotgun (WGS) entry which is preliminary data.</text>
</comment>
<dbReference type="Gene3D" id="2.20.25.90">
    <property type="entry name" value="ADC-like domains"/>
    <property type="match status" value="1"/>
</dbReference>
<dbReference type="PANTHER" id="PTHR43105">
    <property type="entry name" value="RESPIRATORY NITRATE REDUCTASE"/>
    <property type="match status" value="1"/>
</dbReference>
<evidence type="ECO:0000256" key="13">
    <source>
        <dbReference type="RuleBase" id="RU003525"/>
    </source>
</evidence>
<keyword evidence="7 13" id="KW-1278">Translocase</keyword>
<gene>
    <name evidence="17" type="primary">nuoG</name>
    <name evidence="17" type="ORF">SIL87_19570</name>
</gene>
<keyword evidence="8 13" id="KW-0408">Iron</keyword>
<evidence type="ECO:0000256" key="9">
    <source>
        <dbReference type="ARBA" id="ARBA00023014"/>
    </source>
</evidence>
<protein>
    <recommendedName>
        <fullName evidence="13">NADH-quinone oxidoreductase</fullName>
        <ecNumber evidence="13">7.1.1.-</ecNumber>
    </recommendedName>
</protein>
<evidence type="ECO:0000256" key="4">
    <source>
        <dbReference type="ARBA" id="ARBA00022714"/>
    </source>
</evidence>
<evidence type="ECO:0000259" key="14">
    <source>
        <dbReference type="PROSITE" id="PS51085"/>
    </source>
</evidence>
<evidence type="ECO:0000259" key="16">
    <source>
        <dbReference type="PROSITE" id="PS51839"/>
    </source>
</evidence>
<evidence type="ECO:0000313" key="17">
    <source>
        <dbReference type="EMBL" id="MDX5932955.1"/>
    </source>
</evidence>
<comment type="similarity">
    <text evidence="2 13">Belongs to the complex I 75 kDa subunit family.</text>
</comment>
<dbReference type="SMART" id="SM00929">
    <property type="entry name" value="NADH-G_4Fe-4S_3"/>
    <property type="match status" value="1"/>
</dbReference>
<evidence type="ECO:0000256" key="5">
    <source>
        <dbReference type="ARBA" id="ARBA00022719"/>
    </source>
</evidence>
<dbReference type="Pfam" id="PF04879">
    <property type="entry name" value="Molybdop_Fe4S4"/>
    <property type="match status" value="1"/>
</dbReference>
<dbReference type="Gene3D" id="3.40.50.740">
    <property type="match status" value="1"/>
</dbReference>
<dbReference type="Proteomes" id="UP001279553">
    <property type="component" value="Unassembled WGS sequence"/>
</dbReference>
<evidence type="ECO:0000256" key="10">
    <source>
        <dbReference type="ARBA" id="ARBA00023027"/>
    </source>
</evidence>
<keyword evidence="9 13" id="KW-0411">Iron-sulfur</keyword>
<dbReference type="GO" id="GO:0042773">
    <property type="term" value="P:ATP synthesis coupled electron transport"/>
    <property type="evidence" value="ECO:0007669"/>
    <property type="project" value="InterPro"/>
</dbReference>
<dbReference type="EC" id="7.1.1.-" evidence="13"/>
<dbReference type="InterPro" id="IPR006656">
    <property type="entry name" value="Mopterin_OxRdtase"/>
</dbReference>
<accession>A0AAW9DW54</accession>
<evidence type="ECO:0000256" key="12">
    <source>
        <dbReference type="ARBA" id="ARBA00047712"/>
    </source>
</evidence>
<dbReference type="PROSITE" id="PS51085">
    <property type="entry name" value="2FE2S_FER_2"/>
    <property type="match status" value="1"/>
</dbReference>
<dbReference type="PROSITE" id="PS00641">
    <property type="entry name" value="COMPLEX1_75K_1"/>
    <property type="match status" value="1"/>
</dbReference>
<evidence type="ECO:0000256" key="8">
    <source>
        <dbReference type="ARBA" id="ARBA00023004"/>
    </source>
</evidence>
<dbReference type="GO" id="GO:0051539">
    <property type="term" value="F:4 iron, 4 sulfur cluster binding"/>
    <property type="evidence" value="ECO:0007669"/>
    <property type="project" value="UniProtKB-KW"/>
</dbReference>
<dbReference type="AlphaFoldDB" id="A0AAW9DW54"/>
<dbReference type="GO" id="GO:0003954">
    <property type="term" value="F:NADH dehydrogenase activity"/>
    <property type="evidence" value="ECO:0007669"/>
    <property type="project" value="TreeGrafter"/>
</dbReference>
<organism evidence="17 18">
    <name type="scientific">Acidiphilium acidophilum</name>
    <name type="common">Thiobacillus acidophilus</name>
    <dbReference type="NCBI Taxonomy" id="76588"/>
    <lineage>
        <taxon>Bacteria</taxon>
        <taxon>Pseudomonadati</taxon>
        <taxon>Pseudomonadota</taxon>
        <taxon>Alphaproteobacteria</taxon>
        <taxon>Acetobacterales</taxon>
        <taxon>Acidocellaceae</taxon>
        <taxon>Acidiphilium</taxon>
    </lineage>
</organism>
<keyword evidence="4 13" id="KW-0001">2Fe-2S</keyword>
<feature type="domain" description="4Fe-4S Mo/W bis-MGD-type" evidence="15">
    <location>
        <begin position="225"/>
        <end position="281"/>
    </location>
</feature>
<dbReference type="PROSITE" id="PS51839">
    <property type="entry name" value="4FE4S_HC3"/>
    <property type="match status" value="1"/>
</dbReference>
<dbReference type="PROSITE" id="PS00642">
    <property type="entry name" value="COMPLEX1_75K_2"/>
    <property type="match status" value="1"/>
</dbReference>
<reference evidence="17 18" key="1">
    <citation type="submission" date="2023-11" db="EMBL/GenBank/DDBJ databases">
        <title>MicrobeMod: A computational toolkit for identifying prokaryotic methylation and restriction-modification with nanopore sequencing.</title>
        <authorList>
            <person name="Crits-Christoph A."/>
            <person name="Kang S.C."/>
            <person name="Lee H."/>
            <person name="Ostrov N."/>
        </authorList>
    </citation>
    <scope>NUCLEOTIDE SEQUENCE [LARGE SCALE GENOMIC DNA]</scope>
    <source>
        <strain evidence="17 18">DSMZ 700</strain>
    </source>
</reference>
<dbReference type="InterPro" id="IPR006963">
    <property type="entry name" value="Mopterin_OxRdtase_4Fe-4S_dom"/>
</dbReference>
<comment type="cofactor">
    <cofactor evidence="1 13">
        <name>[4Fe-4S] cluster</name>
        <dbReference type="ChEBI" id="CHEBI:49883"/>
    </cofactor>
</comment>
<dbReference type="GO" id="GO:0008137">
    <property type="term" value="F:NADH dehydrogenase (ubiquinone) activity"/>
    <property type="evidence" value="ECO:0007669"/>
    <property type="project" value="UniProtKB-UniRule"/>
</dbReference>
<feature type="domain" description="2Fe-2S ferredoxin-type" evidence="14">
    <location>
        <begin position="4"/>
        <end position="87"/>
    </location>
</feature>
<keyword evidence="10 13" id="KW-0520">NAD</keyword>
<comment type="function">
    <text evidence="13">NDH-1 shuttles electrons from NADH, via FMN and iron-sulfur (Fe-S) centers, to quinones in the respiratory chain. Couples the redox reaction to proton translocation (for every two electrons transferred, four hydrogen ions are translocated across the cytoplasmic membrane), and thus conserves the redox energy in a proton gradient.</text>
</comment>
<keyword evidence="11" id="KW-0830">Ubiquinone</keyword>
<dbReference type="InterPro" id="IPR036010">
    <property type="entry name" value="2Fe-2S_ferredoxin-like_sf"/>
</dbReference>
<evidence type="ECO:0000256" key="7">
    <source>
        <dbReference type="ARBA" id="ARBA00022967"/>
    </source>
</evidence>
<dbReference type="Pfam" id="PF13510">
    <property type="entry name" value="Fer2_4"/>
    <property type="match status" value="1"/>
</dbReference>
<dbReference type="GO" id="GO:0046872">
    <property type="term" value="F:metal ion binding"/>
    <property type="evidence" value="ECO:0007669"/>
    <property type="project" value="UniProtKB-UniRule"/>
</dbReference>
<dbReference type="PROSITE" id="PS00643">
    <property type="entry name" value="COMPLEX1_75K_3"/>
    <property type="match status" value="1"/>
</dbReference>
<dbReference type="EMBL" id="JAWXYB010000018">
    <property type="protein sequence ID" value="MDX5932955.1"/>
    <property type="molecule type" value="Genomic_DNA"/>
</dbReference>
<dbReference type="GO" id="GO:0051537">
    <property type="term" value="F:2 iron, 2 sulfur cluster binding"/>
    <property type="evidence" value="ECO:0007669"/>
    <property type="project" value="UniProtKB-UniRule"/>
</dbReference>
<proteinExistence type="inferred from homology"/>
<dbReference type="Pfam" id="PF00384">
    <property type="entry name" value="Molybdopterin"/>
    <property type="match status" value="1"/>
</dbReference>
<dbReference type="InterPro" id="IPR000283">
    <property type="entry name" value="NADH_UbQ_OxRdtase_75kDa_su_CS"/>
</dbReference>
<name>A0AAW9DW54_ACIAO</name>
<comment type="catalytic activity">
    <reaction evidence="12 13">
        <text>a quinone + NADH + 5 H(+)(in) = a quinol + NAD(+) + 4 H(+)(out)</text>
        <dbReference type="Rhea" id="RHEA:57888"/>
        <dbReference type="ChEBI" id="CHEBI:15378"/>
        <dbReference type="ChEBI" id="CHEBI:24646"/>
        <dbReference type="ChEBI" id="CHEBI:57540"/>
        <dbReference type="ChEBI" id="CHEBI:57945"/>
        <dbReference type="ChEBI" id="CHEBI:132124"/>
    </reaction>
</comment>
<dbReference type="Pfam" id="PF10588">
    <property type="entry name" value="NADH-G_4Fe-4S_3"/>
    <property type="match status" value="1"/>
</dbReference>
<comment type="cofactor">
    <cofactor evidence="13">
        <name>[2Fe-2S] cluster</name>
        <dbReference type="ChEBI" id="CHEBI:190135"/>
    </cofactor>
    <text evidence="13">Binds 1 [2Fe-2S] cluster per subunit.</text>
</comment>
<dbReference type="InterPro" id="IPR009010">
    <property type="entry name" value="Asp_de-COase-like_dom_sf"/>
</dbReference>
<dbReference type="GO" id="GO:0048038">
    <property type="term" value="F:quinone binding"/>
    <property type="evidence" value="ECO:0007669"/>
    <property type="project" value="UniProtKB-UniRule"/>
</dbReference>